<dbReference type="PANTHER" id="PTHR48100">
    <property type="entry name" value="BROAD-SPECIFICITY PHOSPHATASE YOR283W-RELATED"/>
    <property type="match status" value="1"/>
</dbReference>
<comment type="caution">
    <text evidence="3">The sequence shown here is derived from an EMBL/GenBank/DDBJ whole genome shotgun (WGS) entry which is preliminary data.</text>
</comment>
<evidence type="ECO:0000256" key="2">
    <source>
        <dbReference type="PIRSR" id="PIRSR613078-2"/>
    </source>
</evidence>
<proteinExistence type="predicted"/>
<reference evidence="4" key="1">
    <citation type="journal article" date="2019" name="Int. J. Syst. Evol. Microbiol.">
        <title>The Global Catalogue of Microorganisms (GCM) 10K type strain sequencing project: providing services to taxonomists for standard genome sequencing and annotation.</title>
        <authorList>
            <consortium name="The Broad Institute Genomics Platform"/>
            <consortium name="The Broad Institute Genome Sequencing Center for Infectious Disease"/>
            <person name="Wu L."/>
            <person name="Ma J."/>
        </authorList>
    </citation>
    <scope>NUCLEOTIDE SEQUENCE [LARGE SCALE GENOMIC DNA]</scope>
    <source>
        <strain evidence="4">CGMCC 1.14993</strain>
    </source>
</reference>
<dbReference type="OrthoDB" id="9783269at2"/>
<dbReference type="EMBL" id="BMHB01000001">
    <property type="protein sequence ID" value="GGI15637.1"/>
    <property type="molecule type" value="Genomic_DNA"/>
</dbReference>
<dbReference type="InterPro" id="IPR013078">
    <property type="entry name" value="His_Pase_superF_clade-1"/>
</dbReference>
<dbReference type="SMART" id="SM00855">
    <property type="entry name" value="PGAM"/>
    <property type="match status" value="1"/>
</dbReference>
<feature type="active site" description="Proton donor/acceptor" evidence="1">
    <location>
        <position position="85"/>
    </location>
</feature>
<dbReference type="GO" id="GO:0016791">
    <property type="term" value="F:phosphatase activity"/>
    <property type="evidence" value="ECO:0007669"/>
    <property type="project" value="TreeGrafter"/>
</dbReference>
<evidence type="ECO:0000313" key="3">
    <source>
        <dbReference type="EMBL" id="GGI15637.1"/>
    </source>
</evidence>
<dbReference type="InterPro" id="IPR050275">
    <property type="entry name" value="PGM_Phosphatase"/>
</dbReference>
<dbReference type="InterPro" id="IPR029033">
    <property type="entry name" value="His_PPase_superfam"/>
</dbReference>
<dbReference type="Pfam" id="PF00300">
    <property type="entry name" value="His_Phos_1"/>
    <property type="match status" value="1"/>
</dbReference>
<name>A0A8J3EZU1_9BACI</name>
<dbReference type="RefSeq" id="WP_087999676.1">
    <property type="nucleotide sequence ID" value="NZ_BMHB01000001.1"/>
</dbReference>
<protein>
    <submittedName>
        <fullName evidence="3">Alpha-ribazole-5'-phosphate phosphatase</fullName>
    </submittedName>
</protein>
<accession>A0A8J3EZU1</accession>
<dbReference type="SUPFAM" id="SSF53254">
    <property type="entry name" value="Phosphoglycerate mutase-like"/>
    <property type="match status" value="1"/>
</dbReference>
<dbReference type="Proteomes" id="UP000626244">
    <property type="component" value="Unassembled WGS sequence"/>
</dbReference>
<feature type="active site" description="Tele-phosphohistidine intermediate" evidence="1">
    <location>
        <position position="8"/>
    </location>
</feature>
<dbReference type="PANTHER" id="PTHR48100:SF1">
    <property type="entry name" value="HISTIDINE PHOSPHATASE FAMILY PROTEIN-RELATED"/>
    <property type="match status" value="1"/>
</dbReference>
<dbReference type="Gene3D" id="3.40.50.1240">
    <property type="entry name" value="Phosphoglycerate mutase-like"/>
    <property type="match status" value="1"/>
</dbReference>
<organism evidence="3 4">
    <name type="scientific">Gottfriedia solisilvae</name>
    <dbReference type="NCBI Taxonomy" id="1516104"/>
    <lineage>
        <taxon>Bacteria</taxon>
        <taxon>Bacillati</taxon>
        <taxon>Bacillota</taxon>
        <taxon>Bacilli</taxon>
        <taxon>Bacillales</taxon>
        <taxon>Bacillaceae</taxon>
        <taxon>Gottfriedia</taxon>
    </lineage>
</organism>
<dbReference type="AlphaFoldDB" id="A0A8J3EZU1"/>
<dbReference type="PIRSF" id="PIRSF000709">
    <property type="entry name" value="6PFK_2-Ptase"/>
    <property type="match status" value="1"/>
</dbReference>
<evidence type="ECO:0000256" key="1">
    <source>
        <dbReference type="PIRSR" id="PIRSR613078-1"/>
    </source>
</evidence>
<feature type="binding site" evidence="2">
    <location>
        <begin position="7"/>
        <end position="14"/>
    </location>
    <ligand>
        <name>substrate</name>
    </ligand>
</feature>
<sequence>MKILLVRHTESEGNMKKVYAGSTDYVLTVLGEQQIVEVMMKLLHIISPTSTYSLYSSPLQRCTKLAEEIERLLQTTKIIDSRLSETNFGIFEDKTYEELTRMYPDILESWIQDSIHFQIPNGESLKICFDRVSSFCKDLINRNEDAVIVSHGGIIKLIILALLDLDLKEFWKFYTSNGCVIEIIYNDGFGYIKNISQLEYGDEEFGD</sequence>
<dbReference type="GO" id="GO:0005737">
    <property type="term" value="C:cytoplasm"/>
    <property type="evidence" value="ECO:0007669"/>
    <property type="project" value="TreeGrafter"/>
</dbReference>
<keyword evidence="4" id="KW-1185">Reference proteome</keyword>
<dbReference type="CDD" id="cd07067">
    <property type="entry name" value="HP_PGM_like"/>
    <property type="match status" value="1"/>
</dbReference>
<gene>
    <name evidence="3" type="ORF">GCM10007380_28980</name>
</gene>
<evidence type="ECO:0000313" key="4">
    <source>
        <dbReference type="Proteomes" id="UP000626244"/>
    </source>
</evidence>
<feature type="binding site" evidence="2">
    <location>
        <position position="61"/>
    </location>
    <ligand>
        <name>substrate</name>
    </ligand>
</feature>